<dbReference type="PANTHER" id="PTHR12289">
    <property type="entry name" value="METAXIN RELATED"/>
    <property type="match status" value="1"/>
</dbReference>
<organism evidence="10 11">
    <name type="scientific">Stachybotrys elegans</name>
    <dbReference type="NCBI Taxonomy" id="80388"/>
    <lineage>
        <taxon>Eukaryota</taxon>
        <taxon>Fungi</taxon>
        <taxon>Dikarya</taxon>
        <taxon>Ascomycota</taxon>
        <taxon>Pezizomycotina</taxon>
        <taxon>Sordariomycetes</taxon>
        <taxon>Hypocreomycetidae</taxon>
        <taxon>Hypocreales</taxon>
        <taxon>Stachybotryaceae</taxon>
        <taxon>Stachybotrys</taxon>
    </lineage>
</organism>
<dbReference type="InterPro" id="IPR050931">
    <property type="entry name" value="Mito_Protein_Transport_Metaxin"/>
</dbReference>
<evidence type="ECO:0000256" key="5">
    <source>
        <dbReference type="ARBA" id="ARBA00023128"/>
    </source>
</evidence>
<dbReference type="InterPro" id="IPR019564">
    <property type="entry name" value="Sam37/metaxin_N"/>
</dbReference>
<feature type="transmembrane region" description="Helical" evidence="8">
    <location>
        <begin position="346"/>
        <end position="367"/>
    </location>
</feature>
<evidence type="ECO:0000313" key="11">
    <source>
        <dbReference type="Proteomes" id="UP000813444"/>
    </source>
</evidence>
<dbReference type="AlphaFoldDB" id="A0A8K0SRL1"/>
<evidence type="ECO:0000256" key="2">
    <source>
        <dbReference type="ARBA" id="ARBA00022448"/>
    </source>
</evidence>
<sequence>MMLDLHIWGPALGLPSIDPECLAIITYLHHALPSTAWRLIPSNDPSISPHCILPSLSHDGIWTSGFGPIVEYLTSKSLCKDLDAHLSSSQLADVVAYSAYLSTHAAPLLDLSLYVSAANWVGATRPAYSELLKFPLTWTVPPLIRAEAVKRSEHLGLAELDRDFDANGGLHLSDGRDALPETFRRHLPTTTKKTLTEEMTPEQAVAIRLYRLSENCLSTLESLLSEAKDTKETPKFFPGASISSLDCLAYGYLALMREPPVPRPFLKDFMVRAAPMVCKFIDHMKTMHHESASRVPWTTATEASTLQVTNRLLDTTIRSLPSLGEYYVGEARRRADEGIRGIDRSAFALVLSVLTTSAALGYGYFMYKSLLPFGRKTQVWTSHRATAGFGQMGQAGALLSSVFGAYQMPSPQHAAGSGGHGDASARIVESDSEVD</sequence>
<evidence type="ECO:0000256" key="8">
    <source>
        <dbReference type="SAM" id="Phobius"/>
    </source>
</evidence>
<keyword evidence="11" id="KW-1185">Reference proteome</keyword>
<dbReference type="Proteomes" id="UP000813444">
    <property type="component" value="Unassembled WGS sequence"/>
</dbReference>
<dbReference type="GO" id="GO:0001401">
    <property type="term" value="C:SAM complex"/>
    <property type="evidence" value="ECO:0007669"/>
    <property type="project" value="InterPro"/>
</dbReference>
<proteinExistence type="predicted"/>
<accession>A0A8K0SRL1</accession>
<evidence type="ECO:0000256" key="3">
    <source>
        <dbReference type="ARBA" id="ARBA00022787"/>
    </source>
</evidence>
<protein>
    <submittedName>
        <fullName evidence="10">Metaxin</fullName>
    </submittedName>
</protein>
<feature type="region of interest" description="Disordered" evidence="7">
    <location>
        <begin position="413"/>
        <end position="435"/>
    </location>
</feature>
<keyword evidence="3" id="KW-1000">Mitochondrion outer membrane</keyword>
<name>A0A8K0SRL1_9HYPO</name>
<dbReference type="EMBL" id="JAGPNK010000006">
    <property type="protein sequence ID" value="KAH7320024.1"/>
    <property type="molecule type" value="Genomic_DNA"/>
</dbReference>
<feature type="domain" description="Mitochondrial outer membrane transport complex Sam37/metaxin N-terminal" evidence="9">
    <location>
        <begin position="21"/>
        <end position="145"/>
    </location>
</feature>
<keyword evidence="4" id="KW-0653">Protein transport</keyword>
<evidence type="ECO:0000313" key="10">
    <source>
        <dbReference type="EMBL" id="KAH7320024.1"/>
    </source>
</evidence>
<evidence type="ECO:0000256" key="1">
    <source>
        <dbReference type="ARBA" id="ARBA00004294"/>
    </source>
</evidence>
<evidence type="ECO:0000256" key="7">
    <source>
        <dbReference type="SAM" id="MobiDB-lite"/>
    </source>
</evidence>
<comment type="caution">
    <text evidence="10">The sequence shown here is derived from an EMBL/GenBank/DDBJ whole genome shotgun (WGS) entry which is preliminary data.</text>
</comment>
<evidence type="ECO:0000259" key="9">
    <source>
        <dbReference type="Pfam" id="PF10568"/>
    </source>
</evidence>
<reference evidence="10" key="1">
    <citation type="journal article" date="2021" name="Nat. Commun.">
        <title>Genetic determinants of endophytism in the Arabidopsis root mycobiome.</title>
        <authorList>
            <person name="Mesny F."/>
            <person name="Miyauchi S."/>
            <person name="Thiergart T."/>
            <person name="Pickel B."/>
            <person name="Atanasova L."/>
            <person name="Karlsson M."/>
            <person name="Huettel B."/>
            <person name="Barry K.W."/>
            <person name="Haridas S."/>
            <person name="Chen C."/>
            <person name="Bauer D."/>
            <person name="Andreopoulos W."/>
            <person name="Pangilinan J."/>
            <person name="LaButti K."/>
            <person name="Riley R."/>
            <person name="Lipzen A."/>
            <person name="Clum A."/>
            <person name="Drula E."/>
            <person name="Henrissat B."/>
            <person name="Kohler A."/>
            <person name="Grigoriev I.V."/>
            <person name="Martin F.M."/>
            <person name="Hacquard S."/>
        </authorList>
    </citation>
    <scope>NUCLEOTIDE SEQUENCE</scope>
    <source>
        <strain evidence="10">MPI-CAGE-CH-0235</strain>
    </source>
</reference>
<gene>
    <name evidence="10" type="ORF">B0I35DRAFT_226613</name>
</gene>
<evidence type="ECO:0000256" key="6">
    <source>
        <dbReference type="ARBA" id="ARBA00023136"/>
    </source>
</evidence>
<dbReference type="OrthoDB" id="5835136at2759"/>
<evidence type="ECO:0000256" key="4">
    <source>
        <dbReference type="ARBA" id="ARBA00022927"/>
    </source>
</evidence>
<dbReference type="CDD" id="cd03078">
    <property type="entry name" value="GST_N_Metaxin1_like"/>
    <property type="match status" value="1"/>
</dbReference>
<dbReference type="PANTHER" id="PTHR12289:SF41">
    <property type="entry name" value="FAILED AXON CONNECTIONS-RELATED"/>
    <property type="match status" value="1"/>
</dbReference>
<dbReference type="GO" id="GO:0007005">
    <property type="term" value="P:mitochondrion organization"/>
    <property type="evidence" value="ECO:0007669"/>
    <property type="project" value="TreeGrafter"/>
</dbReference>
<keyword evidence="6 8" id="KW-0472">Membrane</keyword>
<keyword evidence="5" id="KW-0496">Mitochondrion</keyword>
<dbReference type="GO" id="GO:0015031">
    <property type="term" value="P:protein transport"/>
    <property type="evidence" value="ECO:0007669"/>
    <property type="project" value="UniProtKB-KW"/>
</dbReference>
<keyword evidence="8" id="KW-1133">Transmembrane helix</keyword>
<dbReference type="Pfam" id="PF10568">
    <property type="entry name" value="Tom37"/>
    <property type="match status" value="1"/>
</dbReference>
<keyword evidence="2" id="KW-0813">Transport</keyword>
<comment type="subcellular location">
    <subcellularLocation>
        <location evidence="1">Mitochondrion outer membrane</location>
    </subcellularLocation>
</comment>
<keyword evidence="8" id="KW-0812">Transmembrane</keyword>